<dbReference type="EMBL" id="QXFY01001238">
    <property type="protein sequence ID" value="KAE9323701.1"/>
    <property type="molecule type" value="Genomic_DNA"/>
</dbReference>
<dbReference type="PANTHER" id="PTHR37067:SF3">
    <property type="entry name" value="PX DOMAIN-CONTAINING PROTEIN"/>
    <property type="match status" value="1"/>
</dbReference>
<evidence type="ECO:0008006" key="3">
    <source>
        <dbReference type="Google" id="ProtNLM"/>
    </source>
</evidence>
<dbReference type="PANTHER" id="PTHR37067">
    <property type="entry name" value="PX DOMAIN-CONTAINING PROTEIN"/>
    <property type="match status" value="1"/>
</dbReference>
<dbReference type="Proteomes" id="UP000486351">
    <property type="component" value="Unassembled WGS sequence"/>
</dbReference>
<gene>
    <name evidence="1" type="ORF">PF008_g17285</name>
</gene>
<evidence type="ECO:0000313" key="1">
    <source>
        <dbReference type="EMBL" id="KAE9323701.1"/>
    </source>
</evidence>
<proteinExistence type="predicted"/>
<dbReference type="AlphaFoldDB" id="A0A6G0R9W2"/>
<name>A0A6G0R9W2_9STRA</name>
<sequence>MKMSAFSKLLALHTPRLSVRLLPVEIHRVEQDFVKLKNKYRDDECTRNSLDNANDETTSFEDGWKMLGSQVPWLRQFVGDLASTFPNTSTVESDFSVMGWKKDDYRQSLTDFSLEGVLLANQYKELQSITHVLGRFDSLSNARSEI</sequence>
<comment type="caution">
    <text evidence="1">The sequence shown here is derived from an EMBL/GenBank/DDBJ whole genome shotgun (WGS) entry which is preliminary data.</text>
</comment>
<reference evidence="1 2" key="1">
    <citation type="submission" date="2018-09" db="EMBL/GenBank/DDBJ databases">
        <title>Genomic investigation of the strawberry pathogen Phytophthora fragariae indicates pathogenicity is determined by transcriptional variation in three key races.</title>
        <authorList>
            <person name="Adams T.M."/>
            <person name="Armitage A.D."/>
            <person name="Sobczyk M.K."/>
            <person name="Bates H.J."/>
            <person name="Dunwell J.M."/>
            <person name="Nellist C.F."/>
            <person name="Harrison R.J."/>
        </authorList>
    </citation>
    <scope>NUCLEOTIDE SEQUENCE [LARGE SCALE GENOMIC DNA]</scope>
    <source>
        <strain evidence="1 2">NOV-77</strain>
    </source>
</reference>
<evidence type="ECO:0000313" key="2">
    <source>
        <dbReference type="Proteomes" id="UP000486351"/>
    </source>
</evidence>
<organism evidence="1 2">
    <name type="scientific">Phytophthora fragariae</name>
    <dbReference type="NCBI Taxonomy" id="53985"/>
    <lineage>
        <taxon>Eukaryota</taxon>
        <taxon>Sar</taxon>
        <taxon>Stramenopiles</taxon>
        <taxon>Oomycota</taxon>
        <taxon>Peronosporomycetes</taxon>
        <taxon>Peronosporales</taxon>
        <taxon>Peronosporaceae</taxon>
        <taxon>Phytophthora</taxon>
    </lineage>
</organism>
<accession>A0A6G0R9W2</accession>
<protein>
    <recommendedName>
        <fullName evidence="3">HAT C-terminal dimerisation domain-containing protein</fullName>
    </recommendedName>
</protein>